<protein>
    <submittedName>
        <fullName evidence="1">Uncharacterized protein</fullName>
    </submittedName>
</protein>
<sequence length="10" mass="1131">MRQTTGHGDE</sequence>
<name>A0A0E9TC92_ANGAN</name>
<proteinExistence type="predicted"/>
<dbReference type="EMBL" id="GBXM01058057">
    <property type="protein sequence ID" value="JAH50520.1"/>
    <property type="molecule type" value="Transcribed_RNA"/>
</dbReference>
<organism evidence="1">
    <name type="scientific">Anguilla anguilla</name>
    <name type="common">European freshwater eel</name>
    <name type="synonym">Muraena anguilla</name>
    <dbReference type="NCBI Taxonomy" id="7936"/>
    <lineage>
        <taxon>Eukaryota</taxon>
        <taxon>Metazoa</taxon>
        <taxon>Chordata</taxon>
        <taxon>Craniata</taxon>
        <taxon>Vertebrata</taxon>
        <taxon>Euteleostomi</taxon>
        <taxon>Actinopterygii</taxon>
        <taxon>Neopterygii</taxon>
        <taxon>Teleostei</taxon>
        <taxon>Anguilliformes</taxon>
        <taxon>Anguillidae</taxon>
        <taxon>Anguilla</taxon>
    </lineage>
</organism>
<reference evidence="1" key="1">
    <citation type="submission" date="2014-11" db="EMBL/GenBank/DDBJ databases">
        <authorList>
            <person name="Amaro Gonzalez C."/>
        </authorList>
    </citation>
    <scope>NUCLEOTIDE SEQUENCE</scope>
</reference>
<accession>A0A0E9TC92</accession>
<reference evidence="1" key="2">
    <citation type="journal article" date="2015" name="Fish Shellfish Immunol.">
        <title>Early steps in the European eel (Anguilla anguilla)-Vibrio vulnificus interaction in the gills: Role of the RtxA13 toxin.</title>
        <authorList>
            <person name="Callol A."/>
            <person name="Pajuelo D."/>
            <person name="Ebbesson L."/>
            <person name="Teles M."/>
            <person name="MacKenzie S."/>
            <person name="Amaro C."/>
        </authorList>
    </citation>
    <scope>NUCLEOTIDE SEQUENCE</scope>
</reference>
<evidence type="ECO:0000313" key="1">
    <source>
        <dbReference type="EMBL" id="JAH50520.1"/>
    </source>
</evidence>